<dbReference type="AlphaFoldDB" id="A0A5B7GHV4"/>
<organism evidence="1 2">
    <name type="scientific">Portunus trituberculatus</name>
    <name type="common">Swimming crab</name>
    <name type="synonym">Neptunus trituberculatus</name>
    <dbReference type="NCBI Taxonomy" id="210409"/>
    <lineage>
        <taxon>Eukaryota</taxon>
        <taxon>Metazoa</taxon>
        <taxon>Ecdysozoa</taxon>
        <taxon>Arthropoda</taxon>
        <taxon>Crustacea</taxon>
        <taxon>Multicrustacea</taxon>
        <taxon>Malacostraca</taxon>
        <taxon>Eumalacostraca</taxon>
        <taxon>Eucarida</taxon>
        <taxon>Decapoda</taxon>
        <taxon>Pleocyemata</taxon>
        <taxon>Brachyura</taxon>
        <taxon>Eubrachyura</taxon>
        <taxon>Portunoidea</taxon>
        <taxon>Portunidae</taxon>
        <taxon>Portuninae</taxon>
        <taxon>Portunus</taxon>
    </lineage>
</organism>
<evidence type="ECO:0000313" key="2">
    <source>
        <dbReference type="Proteomes" id="UP000324222"/>
    </source>
</evidence>
<accession>A0A5B7GHV4</accession>
<sequence>MALSDSSEMLSCSFSVITPQSGANPHCCFSGFSPCVLYYGIQVPLTEK</sequence>
<comment type="caution">
    <text evidence="1">The sequence shown here is derived from an EMBL/GenBank/DDBJ whole genome shotgun (WGS) entry which is preliminary data.</text>
</comment>
<name>A0A5B7GHV4_PORTR</name>
<protein>
    <submittedName>
        <fullName evidence="1">Uncharacterized protein</fullName>
    </submittedName>
</protein>
<dbReference type="EMBL" id="VSRR010015745">
    <property type="protein sequence ID" value="MPC58502.1"/>
    <property type="molecule type" value="Genomic_DNA"/>
</dbReference>
<dbReference type="Proteomes" id="UP000324222">
    <property type="component" value="Unassembled WGS sequence"/>
</dbReference>
<keyword evidence="2" id="KW-1185">Reference proteome</keyword>
<gene>
    <name evidence="1" type="ORF">E2C01_052508</name>
</gene>
<reference evidence="1 2" key="1">
    <citation type="submission" date="2019-05" db="EMBL/GenBank/DDBJ databases">
        <title>Another draft genome of Portunus trituberculatus and its Hox gene families provides insights of decapod evolution.</title>
        <authorList>
            <person name="Jeong J.-H."/>
            <person name="Song I."/>
            <person name="Kim S."/>
            <person name="Choi T."/>
            <person name="Kim D."/>
            <person name="Ryu S."/>
            <person name="Kim W."/>
        </authorList>
    </citation>
    <scope>NUCLEOTIDE SEQUENCE [LARGE SCALE GENOMIC DNA]</scope>
    <source>
        <tissue evidence="1">Muscle</tissue>
    </source>
</reference>
<evidence type="ECO:0000313" key="1">
    <source>
        <dbReference type="EMBL" id="MPC58502.1"/>
    </source>
</evidence>
<proteinExistence type="predicted"/>